<dbReference type="STRING" id="7897.ENSLACP00000019844"/>
<dbReference type="eggNOG" id="KOG1658">
    <property type="taxonomic scope" value="Eukaryota"/>
</dbReference>
<dbReference type="AlphaFoldDB" id="H3BD73"/>
<dbReference type="OMA" id="NQHGQIR"/>
<sequence length="331" mass="37100">RAPGPTNMRTFTLDLLQLNAILILYSFSIVCAGMLRQADRRNLFAERGCCKRQSHFIYIGQDISGSPVSIDVGSCRAYCGASQRSANSYTSDFLGFSKHTSMLELLRAKKVKETKKGSTVLILFVLEPSCPRDLLCEPTQLRVERVLLYESIREVEVIDECQCDPKPTECIRMPALKTFSPHSPFETVVDVGKCSNPTTVSGGFSCIATKFESVLVEAPNGVELIQAVENCQMKEKCYRGPYLEYYYEVTYNSNGAKEERLKEIDVGRCLGSCSSGNHCLLRDSRNRDQCLVWAEGSSEGCIPQDYETHTFRTRHGHIRSVFAIKTCKCQS</sequence>
<name>H3BD73_LATCH</name>
<dbReference type="Ensembl" id="ENSLACT00000019982.1">
    <property type="protein sequence ID" value="ENSLACP00000019844.1"/>
    <property type="gene ID" value="ENSLACG00000017449.1"/>
</dbReference>
<keyword evidence="1" id="KW-0472">Membrane</keyword>
<protein>
    <submittedName>
        <fullName evidence="2">Pinhead</fullName>
    </submittedName>
</protein>
<reference evidence="2" key="3">
    <citation type="submission" date="2025-09" db="UniProtKB">
        <authorList>
            <consortium name="Ensembl"/>
        </authorList>
    </citation>
    <scope>IDENTIFICATION</scope>
</reference>
<keyword evidence="1" id="KW-1133">Transmembrane helix</keyword>
<evidence type="ECO:0000313" key="2">
    <source>
        <dbReference type="Ensembl" id="ENSLACP00000019844.1"/>
    </source>
</evidence>
<reference evidence="3" key="1">
    <citation type="submission" date="2011-08" db="EMBL/GenBank/DDBJ databases">
        <title>The draft genome of Latimeria chalumnae.</title>
        <authorList>
            <person name="Di Palma F."/>
            <person name="Alfoldi J."/>
            <person name="Johnson J."/>
            <person name="Berlin A."/>
            <person name="Gnerre S."/>
            <person name="Jaffe D."/>
            <person name="MacCallum I."/>
            <person name="Young S."/>
            <person name="Walker B.J."/>
            <person name="Lander E."/>
            <person name="Lindblad-Toh K."/>
        </authorList>
    </citation>
    <scope>NUCLEOTIDE SEQUENCE [LARGE SCALE GENOMIC DNA]</scope>
    <source>
        <strain evidence="3">Wild caught</strain>
    </source>
</reference>
<keyword evidence="3" id="KW-1185">Reference proteome</keyword>
<keyword evidence="1" id="KW-0812">Transmembrane</keyword>
<evidence type="ECO:0000256" key="1">
    <source>
        <dbReference type="SAM" id="Phobius"/>
    </source>
</evidence>
<reference evidence="2" key="2">
    <citation type="submission" date="2025-08" db="UniProtKB">
        <authorList>
            <consortium name="Ensembl"/>
        </authorList>
    </citation>
    <scope>IDENTIFICATION</scope>
</reference>
<dbReference type="EMBL" id="AFYH01022038">
    <property type="status" value="NOT_ANNOTATED_CDS"/>
    <property type="molecule type" value="Genomic_DNA"/>
</dbReference>
<feature type="transmembrane region" description="Helical" evidence="1">
    <location>
        <begin position="15"/>
        <end position="35"/>
    </location>
</feature>
<dbReference type="HOGENOM" id="CLU_075324_0_0_1"/>
<dbReference type="InParanoid" id="H3BD73"/>
<organism evidence="2 3">
    <name type="scientific">Latimeria chalumnae</name>
    <name type="common">Coelacanth</name>
    <dbReference type="NCBI Taxonomy" id="7897"/>
    <lineage>
        <taxon>Eukaryota</taxon>
        <taxon>Metazoa</taxon>
        <taxon>Chordata</taxon>
        <taxon>Craniata</taxon>
        <taxon>Vertebrata</taxon>
        <taxon>Euteleostomi</taxon>
        <taxon>Coelacanthiformes</taxon>
        <taxon>Coelacanthidae</taxon>
        <taxon>Latimeria</taxon>
    </lineage>
</organism>
<dbReference type="PANTHER" id="PTHR39313:SF1">
    <property type="entry name" value="IM:7138239"/>
    <property type="match status" value="1"/>
</dbReference>
<proteinExistence type="predicted"/>
<accession>H3BD73</accession>
<evidence type="ECO:0000313" key="3">
    <source>
        <dbReference type="Proteomes" id="UP000008672"/>
    </source>
</evidence>
<dbReference type="PANTHER" id="PTHR39313">
    <property type="entry name" value="IM:7138239"/>
    <property type="match status" value="1"/>
</dbReference>
<dbReference type="Proteomes" id="UP000008672">
    <property type="component" value="Unassembled WGS sequence"/>
</dbReference>
<dbReference type="GeneTree" id="ENSGT00390000005847"/>
<gene>
    <name evidence="2" type="primary">PNHD</name>
</gene>